<dbReference type="AlphaFoldDB" id="A0A6G9YLQ6"/>
<dbReference type="InterPro" id="IPR050248">
    <property type="entry name" value="Polysacc_deacetylase_ArnD"/>
</dbReference>
<feature type="region of interest" description="Disordered" evidence="1">
    <location>
        <begin position="1"/>
        <end position="22"/>
    </location>
</feature>
<evidence type="ECO:0000313" key="4">
    <source>
        <dbReference type="Proteomes" id="UP000503540"/>
    </source>
</evidence>
<evidence type="ECO:0000256" key="1">
    <source>
        <dbReference type="SAM" id="MobiDB-lite"/>
    </source>
</evidence>
<feature type="domain" description="NodB homology" evidence="2">
    <location>
        <begin position="22"/>
        <end position="207"/>
    </location>
</feature>
<dbReference type="Pfam" id="PF01522">
    <property type="entry name" value="Polysacc_deac_1"/>
    <property type="match status" value="1"/>
</dbReference>
<dbReference type="CDD" id="cd10917">
    <property type="entry name" value="CE4_NodB_like_6s_7s"/>
    <property type="match status" value="1"/>
</dbReference>
<dbReference type="KEGG" id="nah:F5544_30820"/>
<dbReference type="PROSITE" id="PS51677">
    <property type="entry name" value="NODB"/>
    <property type="match status" value="1"/>
</dbReference>
<protein>
    <submittedName>
        <fullName evidence="3">Polysaccharide deacetylase family protein</fullName>
    </submittedName>
</protein>
<dbReference type="SUPFAM" id="SSF88713">
    <property type="entry name" value="Glycoside hydrolase/deacetylase"/>
    <property type="match status" value="1"/>
</dbReference>
<organism evidence="3 4">
    <name type="scientific">Nocardia arthritidis</name>
    <dbReference type="NCBI Taxonomy" id="228602"/>
    <lineage>
        <taxon>Bacteria</taxon>
        <taxon>Bacillati</taxon>
        <taxon>Actinomycetota</taxon>
        <taxon>Actinomycetes</taxon>
        <taxon>Mycobacteriales</taxon>
        <taxon>Nocardiaceae</taxon>
        <taxon>Nocardia</taxon>
    </lineage>
</organism>
<accession>A0A6G9YLQ6</accession>
<dbReference type="RefSeq" id="WP_238846758.1">
    <property type="nucleotide sequence ID" value="NZ_CP046172.1"/>
</dbReference>
<dbReference type="InterPro" id="IPR002509">
    <property type="entry name" value="NODB_dom"/>
</dbReference>
<evidence type="ECO:0000259" key="2">
    <source>
        <dbReference type="PROSITE" id="PS51677"/>
    </source>
</evidence>
<dbReference type="GO" id="GO:0016810">
    <property type="term" value="F:hydrolase activity, acting on carbon-nitrogen (but not peptide) bonds"/>
    <property type="evidence" value="ECO:0007669"/>
    <property type="project" value="InterPro"/>
</dbReference>
<name>A0A6G9YLQ6_9NOCA</name>
<proteinExistence type="predicted"/>
<sequence>MRSHRENRHPASDGTRAAMPARRLTLTIDNGPRPGRTEWLVDLLGQRGLRATFFMVGAHLATPEQQRAAEAVRAAGHRVGNHTMHHGAPLGEVDAAAAIAEIADAQTALGDLAGPEKLFRPNGRGRLGPHLLNRAAVNYLAAHEYTIVTWNAVPQDWLQPADGWLRRARALVDSQDWTVLVLHDVYDGIQHLPKFLDEIQDAGIELTDELPDSVVPMKQGRSRPWLDQLVTM</sequence>
<dbReference type="EMBL" id="CP046172">
    <property type="protein sequence ID" value="QIS14007.1"/>
    <property type="molecule type" value="Genomic_DNA"/>
</dbReference>
<gene>
    <name evidence="3" type="ORF">F5544_30820</name>
</gene>
<dbReference type="Proteomes" id="UP000503540">
    <property type="component" value="Chromosome"/>
</dbReference>
<dbReference type="InterPro" id="IPR011330">
    <property type="entry name" value="Glyco_hydro/deAcase_b/a-brl"/>
</dbReference>
<evidence type="ECO:0000313" key="3">
    <source>
        <dbReference type="EMBL" id="QIS14007.1"/>
    </source>
</evidence>
<keyword evidence="4" id="KW-1185">Reference proteome</keyword>
<dbReference type="GO" id="GO:0005975">
    <property type="term" value="P:carbohydrate metabolic process"/>
    <property type="evidence" value="ECO:0007669"/>
    <property type="project" value="InterPro"/>
</dbReference>
<dbReference type="Gene3D" id="3.20.20.370">
    <property type="entry name" value="Glycoside hydrolase/deacetylase"/>
    <property type="match status" value="1"/>
</dbReference>
<reference evidence="3 4" key="1">
    <citation type="journal article" date="2019" name="ACS Chem. Biol.">
        <title>Identification and Mobilization of a Cryptic Antibiotic Biosynthesis Gene Locus from a Human-Pathogenic Nocardia Isolate.</title>
        <authorList>
            <person name="Herisse M."/>
            <person name="Ishida K."/>
            <person name="Porter J.L."/>
            <person name="Howden B."/>
            <person name="Hertweck C."/>
            <person name="Stinear T.P."/>
            <person name="Pidot S.J."/>
        </authorList>
    </citation>
    <scope>NUCLEOTIDE SEQUENCE [LARGE SCALE GENOMIC DNA]</scope>
    <source>
        <strain evidence="3 4">AUSMDU00012717</strain>
    </source>
</reference>
<dbReference type="PANTHER" id="PTHR10587">
    <property type="entry name" value="GLYCOSYL TRANSFERASE-RELATED"/>
    <property type="match status" value="1"/>
</dbReference>